<keyword evidence="1" id="KW-0472">Membrane</keyword>
<sequence length="646" mass="68434">MSCHEGPVAATSTVHSRRIALLGNPNAGKSTLFNALSGLNVKVANYPGVTVSKTVGSVKVMGQSLVVEDLPGCYSLEAISPDEEVVTASLDSTGPERPDALLVVMDATSLERSLGLLAQAEQLGLPVLAVLTFSDELIRRQGSLDPVKLSAAIGVPVMVVTGGNRVQLNDLKHALADVAHWTRPVIPAPADDGPQLRAWIVSVLQAADYRSAAVDDRTRRLDAVLLHPVLGTAIFVATMIVFFQVIFVVAAPIQDIIGSGVAWLAAVVKSHISVGWLASMLADGVISGAGSVLVFLPQIGLLFAMIALLESSGYLARVAFLMDRVMGYVGLEGRAFVAMLSALACAVPGIMSTRTLPSSRDRIATMMTAPLMTCSARLPVYTLLIAMLVPAEAHIGFLRLQGLVMFAMYLLGVAATMGAAWVFKRIFGAKGAALPFYMEMPSYRVPHISEILRAIWDACLGFVRRVGGIILILSLALWALLSLPVISAEQLNAAGVDTSDQVAVATYQIDHSAAATLGRAVQPVVEPLGFDWRITVGLLGAMGAREVFVATLGQISSAEDPENPQANLAEMTWLSGPHEGQKLFTPPVIAALLVYFAFALQCTSTIAVLRKESGSWKWPALAFGYMTALAWIAAFVTKTLVGLLTG</sequence>
<dbReference type="Pfam" id="PF02421">
    <property type="entry name" value="FeoB_N"/>
    <property type="match status" value="1"/>
</dbReference>
<feature type="transmembrane region" description="Helical" evidence="1">
    <location>
        <begin position="225"/>
        <end position="250"/>
    </location>
</feature>
<accession>A0AAN0MG56</accession>
<dbReference type="RefSeq" id="WP_286267930.1">
    <property type="nucleotide sequence ID" value="NZ_AP028056.1"/>
</dbReference>
<dbReference type="PANTHER" id="PTHR43185:SF1">
    <property type="entry name" value="FE(2+) TRANSPORTER FEOB"/>
    <property type="match status" value="1"/>
</dbReference>
<feature type="transmembrane region" description="Helical" evidence="1">
    <location>
        <begin position="290"/>
        <end position="315"/>
    </location>
</feature>
<dbReference type="InterPro" id="IPR027417">
    <property type="entry name" value="P-loop_NTPase"/>
</dbReference>
<feature type="transmembrane region" description="Helical" evidence="1">
    <location>
        <begin position="621"/>
        <end position="644"/>
    </location>
</feature>
<proteinExistence type="predicted"/>
<dbReference type="EMBL" id="AP028056">
    <property type="protein sequence ID" value="BEH01586.1"/>
    <property type="molecule type" value="Genomic_DNA"/>
</dbReference>
<organism evidence="3 4">
    <name type="scientific">Brooklawnia propionicigenes</name>
    <dbReference type="NCBI Taxonomy" id="3041175"/>
    <lineage>
        <taxon>Bacteria</taxon>
        <taxon>Bacillati</taxon>
        <taxon>Actinomycetota</taxon>
        <taxon>Actinomycetes</taxon>
        <taxon>Propionibacteriales</taxon>
        <taxon>Propionibacteriaceae</taxon>
        <taxon>Brooklawnia</taxon>
    </lineage>
</organism>
<reference evidence="3" key="1">
    <citation type="journal article" date="2024" name="Int. J. Syst. Evol. Microbiol.">
        <title>Brooklawnia propionicigenes sp. nov., a facultatively anaerobic, propionate-producing bacterium isolated from a methanogenic reactor treating waste from cattle farms.</title>
        <authorList>
            <person name="Akita Y."/>
            <person name="Ueki A."/>
            <person name="Tonouchi A."/>
            <person name="Sugawara Y."/>
            <person name="Honma S."/>
            <person name="Kaku N."/>
            <person name="Ueki K."/>
        </authorList>
    </citation>
    <scope>NUCLEOTIDE SEQUENCE</scope>
    <source>
        <strain evidence="3">SH051</strain>
    </source>
</reference>
<dbReference type="InterPro" id="IPR030389">
    <property type="entry name" value="G_FEOB_dom"/>
</dbReference>
<feature type="transmembrane region" description="Helical" evidence="1">
    <location>
        <begin position="403"/>
        <end position="423"/>
    </location>
</feature>
<dbReference type="PROSITE" id="PS51711">
    <property type="entry name" value="G_FEOB"/>
    <property type="match status" value="1"/>
</dbReference>
<dbReference type="InterPro" id="IPR011640">
    <property type="entry name" value="Fe2_transport_prot_B_C"/>
</dbReference>
<dbReference type="PANTHER" id="PTHR43185">
    <property type="entry name" value="FERROUS IRON TRANSPORT PROTEIN B"/>
    <property type="match status" value="1"/>
</dbReference>
<dbReference type="AlphaFoldDB" id="A0AAN0MG56"/>
<protein>
    <submittedName>
        <fullName evidence="3">Ferrous iron transport protein B</fullName>
    </submittedName>
</protein>
<feature type="transmembrane region" description="Helical" evidence="1">
    <location>
        <begin position="256"/>
        <end position="278"/>
    </location>
</feature>
<feature type="transmembrane region" description="Helical" evidence="1">
    <location>
        <begin position="378"/>
        <end position="397"/>
    </location>
</feature>
<dbReference type="InterPro" id="IPR006073">
    <property type="entry name" value="GTP-bd"/>
</dbReference>
<gene>
    <name evidence="3" type="primary">feoB</name>
    <name evidence="3" type="ORF">brsh051_08670</name>
</gene>
<feature type="transmembrane region" description="Helical" evidence="1">
    <location>
        <begin position="588"/>
        <end position="609"/>
    </location>
</feature>
<keyword evidence="1" id="KW-1133">Transmembrane helix</keyword>
<dbReference type="InterPro" id="IPR050860">
    <property type="entry name" value="FeoB_GTPase"/>
</dbReference>
<dbReference type="Pfam" id="PF07664">
    <property type="entry name" value="FeoB_C"/>
    <property type="match status" value="1"/>
</dbReference>
<dbReference type="PRINTS" id="PR00326">
    <property type="entry name" value="GTP1OBG"/>
</dbReference>
<dbReference type="GO" id="GO:0005525">
    <property type="term" value="F:GTP binding"/>
    <property type="evidence" value="ECO:0007669"/>
    <property type="project" value="InterPro"/>
</dbReference>
<dbReference type="GO" id="GO:0005886">
    <property type="term" value="C:plasma membrane"/>
    <property type="evidence" value="ECO:0007669"/>
    <property type="project" value="TreeGrafter"/>
</dbReference>
<feature type="transmembrane region" description="Helical" evidence="1">
    <location>
        <begin position="462"/>
        <end position="481"/>
    </location>
</feature>
<evidence type="ECO:0000313" key="4">
    <source>
        <dbReference type="Proteomes" id="UP001431656"/>
    </source>
</evidence>
<dbReference type="Proteomes" id="UP001431656">
    <property type="component" value="Chromosome"/>
</dbReference>
<feature type="transmembrane region" description="Helical" evidence="1">
    <location>
        <begin position="335"/>
        <end position="357"/>
    </location>
</feature>
<dbReference type="GO" id="GO:0015093">
    <property type="term" value="F:ferrous iron transmembrane transporter activity"/>
    <property type="evidence" value="ECO:0007669"/>
    <property type="project" value="InterPro"/>
</dbReference>
<dbReference type="InterPro" id="IPR011642">
    <property type="entry name" value="Gate_dom"/>
</dbReference>
<evidence type="ECO:0000313" key="3">
    <source>
        <dbReference type="EMBL" id="BEH01586.1"/>
    </source>
</evidence>
<dbReference type="Gene3D" id="3.40.50.300">
    <property type="entry name" value="P-loop containing nucleotide triphosphate hydrolases"/>
    <property type="match status" value="1"/>
</dbReference>
<dbReference type="Pfam" id="PF07670">
    <property type="entry name" value="Gate"/>
    <property type="match status" value="2"/>
</dbReference>
<feature type="domain" description="FeoB-type G" evidence="2">
    <location>
        <begin position="16"/>
        <end position="181"/>
    </location>
</feature>
<dbReference type="CDD" id="cd01879">
    <property type="entry name" value="FeoB"/>
    <property type="match status" value="1"/>
</dbReference>
<name>A0AAN0MG56_9ACTN</name>
<keyword evidence="4" id="KW-1185">Reference proteome</keyword>
<evidence type="ECO:0000256" key="1">
    <source>
        <dbReference type="SAM" id="Phobius"/>
    </source>
</evidence>
<dbReference type="SUPFAM" id="SSF52540">
    <property type="entry name" value="P-loop containing nucleoside triphosphate hydrolases"/>
    <property type="match status" value="1"/>
</dbReference>
<keyword evidence="1" id="KW-0812">Transmembrane</keyword>
<evidence type="ECO:0000259" key="2">
    <source>
        <dbReference type="PROSITE" id="PS51711"/>
    </source>
</evidence>
<dbReference type="KEGG" id="broo:brsh051_08670"/>